<sequence length="415" mass="46146">MASYIVSMTSIFTLFTALLLLNKATCQAEKVITKHGHDVQPIATGDATLIIPDILTLSLPETCTGQLDIGASLPPIEQEDIEIEKSTTALAVSEASVKKADVARWALPVGIGSVVMLFIVGISAFGVYNCVKRQNNMKAMKQKPLSLHADNVLPKSPNPSPNLPVTFPPSTPQTPTVTTTPQNVRSPALPPKSELKQERQTHVGTPKAVIKRDRNADPIRKERPTSETQNLNTTETTATVEISPPYEVVARLIEDSARSLNRQGLLRFKGVHPTEVGSLLPPFIQQIHRKYFTASQRRQVDDSEIKFFLSSASVAFKEAKDKLKRIRQDLSRHGAIYERRKWKSFSESTYQYIRLPTTPGFTAWFAFSGEYGGEIRFKGENAEVKGLLRKFSVPALLTVFFREELSDFIRQTALI</sequence>
<feature type="chain" id="PRO_5028850919" evidence="3">
    <location>
        <begin position="29"/>
        <end position="415"/>
    </location>
</feature>
<feature type="signal peptide" evidence="3">
    <location>
        <begin position="1"/>
        <end position="28"/>
    </location>
</feature>
<keyword evidence="4" id="KW-1185">Reference proteome</keyword>
<feature type="region of interest" description="Disordered" evidence="1">
    <location>
        <begin position="153"/>
        <end position="234"/>
    </location>
</feature>
<reference evidence="5" key="2">
    <citation type="submission" date="2020-10" db="UniProtKB">
        <authorList>
            <consortium name="WormBaseParasite"/>
        </authorList>
    </citation>
    <scope>IDENTIFICATION</scope>
</reference>
<keyword evidence="2" id="KW-0812">Transmembrane</keyword>
<feature type="transmembrane region" description="Helical" evidence="2">
    <location>
        <begin position="105"/>
        <end position="131"/>
    </location>
</feature>
<evidence type="ECO:0000313" key="4">
    <source>
        <dbReference type="Proteomes" id="UP000492821"/>
    </source>
</evidence>
<evidence type="ECO:0000313" key="5">
    <source>
        <dbReference type="WBParaSite" id="Pan_g16502.t1"/>
    </source>
</evidence>
<dbReference type="AlphaFoldDB" id="A0A7E4V4K0"/>
<feature type="compositionally biased region" description="Low complexity" evidence="1">
    <location>
        <begin position="173"/>
        <end position="182"/>
    </location>
</feature>
<evidence type="ECO:0000256" key="2">
    <source>
        <dbReference type="SAM" id="Phobius"/>
    </source>
</evidence>
<feature type="compositionally biased region" description="Basic and acidic residues" evidence="1">
    <location>
        <begin position="210"/>
        <end position="225"/>
    </location>
</feature>
<keyword evidence="2" id="KW-0472">Membrane</keyword>
<dbReference type="WBParaSite" id="Pan_g16502.t1">
    <property type="protein sequence ID" value="Pan_g16502.t1"/>
    <property type="gene ID" value="Pan_g16502"/>
</dbReference>
<evidence type="ECO:0000256" key="3">
    <source>
        <dbReference type="SAM" id="SignalP"/>
    </source>
</evidence>
<evidence type="ECO:0000256" key="1">
    <source>
        <dbReference type="SAM" id="MobiDB-lite"/>
    </source>
</evidence>
<accession>A0A7E4V4K0</accession>
<name>A0A7E4V4K0_PANRE</name>
<proteinExistence type="predicted"/>
<reference evidence="4" key="1">
    <citation type="journal article" date="2013" name="Genetics">
        <title>The draft genome and transcriptome of Panagrellus redivivus are shaped by the harsh demands of a free-living lifestyle.</title>
        <authorList>
            <person name="Srinivasan J."/>
            <person name="Dillman A.R."/>
            <person name="Macchietto M.G."/>
            <person name="Heikkinen L."/>
            <person name="Lakso M."/>
            <person name="Fracchia K.M."/>
            <person name="Antoshechkin I."/>
            <person name="Mortazavi A."/>
            <person name="Wong G."/>
            <person name="Sternberg P.W."/>
        </authorList>
    </citation>
    <scope>NUCLEOTIDE SEQUENCE [LARGE SCALE GENOMIC DNA]</scope>
    <source>
        <strain evidence="4">MT8872</strain>
    </source>
</reference>
<organism evidence="4 5">
    <name type="scientific">Panagrellus redivivus</name>
    <name type="common">Microworm</name>
    <dbReference type="NCBI Taxonomy" id="6233"/>
    <lineage>
        <taxon>Eukaryota</taxon>
        <taxon>Metazoa</taxon>
        <taxon>Ecdysozoa</taxon>
        <taxon>Nematoda</taxon>
        <taxon>Chromadorea</taxon>
        <taxon>Rhabditida</taxon>
        <taxon>Tylenchina</taxon>
        <taxon>Panagrolaimomorpha</taxon>
        <taxon>Panagrolaimoidea</taxon>
        <taxon>Panagrolaimidae</taxon>
        <taxon>Panagrellus</taxon>
    </lineage>
</organism>
<dbReference type="Proteomes" id="UP000492821">
    <property type="component" value="Unassembled WGS sequence"/>
</dbReference>
<keyword evidence="2" id="KW-1133">Transmembrane helix</keyword>
<protein>
    <submittedName>
        <fullName evidence="5">Uncharacterized protein</fullName>
    </submittedName>
</protein>
<keyword evidence="3" id="KW-0732">Signal</keyword>
<feature type="compositionally biased region" description="Pro residues" evidence="1">
    <location>
        <begin position="156"/>
        <end position="172"/>
    </location>
</feature>